<evidence type="ECO:0000256" key="2">
    <source>
        <dbReference type="ARBA" id="ARBA00023172"/>
    </source>
</evidence>
<dbReference type="GO" id="GO:0006310">
    <property type="term" value="P:DNA recombination"/>
    <property type="evidence" value="ECO:0007669"/>
    <property type="project" value="UniProtKB-KW"/>
</dbReference>
<accession>X1HBZ0</accession>
<dbReference type="Pfam" id="PF00589">
    <property type="entry name" value="Phage_integrase"/>
    <property type="match status" value="1"/>
</dbReference>
<evidence type="ECO:0000259" key="3">
    <source>
        <dbReference type="PROSITE" id="PS51898"/>
    </source>
</evidence>
<keyword evidence="1" id="KW-0238">DNA-binding</keyword>
<dbReference type="InterPro" id="IPR013762">
    <property type="entry name" value="Integrase-like_cat_sf"/>
</dbReference>
<evidence type="ECO:0000256" key="1">
    <source>
        <dbReference type="ARBA" id="ARBA00023125"/>
    </source>
</evidence>
<feature type="domain" description="Tyr recombinase" evidence="3">
    <location>
        <begin position="97"/>
        <end position="172"/>
    </location>
</feature>
<dbReference type="PROSITE" id="PS51898">
    <property type="entry name" value="TYR_RECOMBINASE"/>
    <property type="match status" value="1"/>
</dbReference>
<evidence type="ECO:0000313" key="5">
    <source>
        <dbReference type="EMBL" id="GAH67711.1"/>
    </source>
</evidence>
<reference evidence="5" key="1">
    <citation type="journal article" date="2014" name="Front. Microbiol.">
        <title>High frequency of phylogenetically diverse reductive dehalogenase-homologous genes in deep subseafloor sedimentary metagenomes.</title>
        <authorList>
            <person name="Kawai M."/>
            <person name="Futagami T."/>
            <person name="Toyoda A."/>
            <person name="Takaki Y."/>
            <person name="Nishi S."/>
            <person name="Hori S."/>
            <person name="Arai W."/>
            <person name="Tsubouchi T."/>
            <person name="Morono Y."/>
            <person name="Uchiyama I."/>
            <person name="Ito T."/>
            <person name="Fujiyama A."/>
            <person name="Inagaki F."/>
            <person name="Takami H."/>
        </authorList>
    </citation>
    <scope>NUCLEOTIDE SEQUENCE</scope>
    <source>
        <strain evidence="5">Expedition CK06-06</strain>
    </source>
</reference>
<evidence type="ECO:0008006" key="6">
    <source>
        <dbReference type="Google" id="ProtNLM"/>
    </source>
</evidence>
<name>X1HBZ0_9ZZZZ</name>
<evidence type="ECO:0000259" key="4">
    <source>
        <dbReference type="PROSITE" id="PS51900"/>
    </source>
</evidence>
<dbReference type="EMBL" id="BARU01030828">
    <property type="protein sequence ID" value="GAH67711.1"/>
    <property type="molecule type" value="Genomic_DNA"/>
</dbReference>
<dbReference type="InterPro" id="IPR011010">
    <property type="entry name" value="DNA_brk_join_enz"/>
</dbReference>
<sequence length="172" mass="20040">MKTQQAIQAFLYNRKALNRSPRTLEWYASMLARFAFRYSKLPMKPEPIDDFLDSIKGQPETKHGYYRSLKALYRFTCRRQRLANPMELIDSPSCPRKIMPTLELRQMMQLLDLAERAGSLRDKAMLSLYLDNGARVGEVVTLRKQDLGDTTIRVEGKIGQREIPISEETRRL</sequence>
<dbReference type="GO" id="GO:0003677">
    <property type="term" value="F:DNA binding"/>
    <property type="evidence" value="ECO:0007669"/>
    <property type="project" value="UniProtKB-KW"/>
</dbReference>
<organism evidence="5">
    <name type="scientific">marine sediment metagenome</name>
    <dbReference type="NCBI Taxonomy" id="412755"/>
    <lineage>
        <taxon>unclassified sequences</taxon>
        <taxon>metagenomes</taxon>
        <taxon>ecological metagenomes</taxon>
    </lineage>
</organism>
<keyword evidence="2" id="KW-0233">DNA recombination</keyword>
<feature type="non-terminal residue" evidence="5">
    <location>
        <position position="172"/>
    </location>
</feature>
<comment type="caution">
    <text evidence="5">The sequence shown here is derived from an EMBL/GenBank/DDBJ whole genome shotgun (WGS) entry which is preliminary data.</text>
</comment>
<proteinExistence type="predicted"/>
<dbReference type="InterPro" id="IPR010998">
    <property type="entry name" value="Integrase_recombinase_N"/>
</dbReference>
<dbReference type="AlphaFoldDB" id="X1HBZ0"/>
<feature type="domain" description="Core-binding (CB)" evidence="4">
    <location>
        <begin position="1"/>
        <end position="77"/>
    </location>
</feature>
<gene>
    <name evidence="5" type="ORF">S03H2_48845</name>
</gene>
<dbReference type="InterPro" id="IPR002104">
    <property type="entry name" value="Integrase_catalytic"/>
</dbReference>
<dbReference type="GO" id="GO:0015074">
    <property type="term" value="P:DNA integration"/>
    <property type="evidence" value="ECO:0007669"/>
    <property type="project" value="InterPro"/>
</dbReference>
<dbReference type="PROSITE" id="PS51900">
    <property type="entry name" value="CB"/>
    <property type="match status" value="1"/>
</dbReference>
<dbReference type="SUPFAM" id="SSF56349">
    <property type="entry name" value="DNA breaking-rejoining enzymes"/>
    <property type="match status" value="1"/>
</dbReference>
<dbReference type="InterPro" id="IPR044068">
    <property type="entry name" value="CB"/>
</dbReference>
<dbReference type="Gene3D" id="1.10.150.130">
    <property type="match status" value="1"/>
</dbReference>
<dbReference type="Gene3D" id="1.10.443.10">
    <property type="entry name" value="Intergrase catalytic core"/>
    <property type="match status" value="1"/>
</dbReference>
<protein>
    <recommendedName>
        <fullName evidence="6">Tyr recombinase domain-containing protein</fullName>
    </recommendedName>
</protein>